<evidence type="ECO:0000313" key="2">
    <source>
        <dbReference type="Proteomes" id="UP001366503"/>
    </source>
</evidence>
<organism evidence="1 2">
    <name type="scientific">Mesorhizobium argentiipisi</name>
    <dbReference type="NCBI Taxonomy" id="3015175"/>
    <lineage>
        <taxon>Bacteria</taxon>
        <taxon>Pseudomonadati</taxon>
        <taxon>Pseudomonadota</taxon>
        <taxon>Alphaproteobacteria</taxon>
        <taxon>Hyphomicrobiales</taxon>
        <taxon>Phyllobacteriaceae</taxon>
        <taxon>Mesorhizobium</taxon>
    </lineage>
</organism>
<proteinExistence type="predicted"/>
<evidence type="ECO:0008006" key="3">
    <source>
        <dbReference type="Google" id="ProtNLM"/>
    </source>
</evidence>
<accession>A0ABU8KDT7</accession>
<keyword evidence="2" id="KW-1185">Reference proteome</keyword>
<reference evidence="1 2" key="1">
    <citation type="submission" date="2022-12" db="EMBL/GenBank/DDBJ databases">
        <authorList>
            <person name="Muema E."/>
        </authorList>
    </citation>
    <scope>NUCLEOTIDE SEQUENCE [LARGE SCALE GENOMIC DNA]</scope>
    <source>
        <strain evidence="2">1330</strain>
    </source>
</reference>
<name>A0ABU8KDT7_9HYPH</name>
<gene>
    <name evidence="1" type="ORF">O7A05_15530</name>
</gene>
<comment type="caution">
    <text evidence="1">The sequence shown here is derived from an EMBL/GenBank/DDBJ whole genome shotgun (WGS) entry which is preliminary data.</text>
</comment>
<sequence>MAQRRLHGGAEFIRSMIRDEQNRRALQKLLGLEVDPELPLNFVSLLEALEEAEEGEADEGLTH</sequence>
<dbReference type="EMBL" id="JAPYKO010000010">
    <property type="protein sequence ID" value="MEI9403567.1"/>
    <property type="molecule type" value="Genomic_DNA"/>
</dbReference>
<dbReference type="RefSeq" id="WP_337093944.1">
    <property type="nucleotide sequence ID" value="NZ_JAPYKO010000010.1"/>
</dbReference>
<dbReference type="Proteomes" id="UP001366503">
    <property type="component" value="Unassembled WGS sequence"/>
</dbReference>
<evidence type="ECO:0000313" key="1">
    <source>
        <dbReference type="EMBL" id="MEI9403567.1"/>
    </source>
</evidence>
<protein>
    <recommendedName>
        <fullName evidence="3">Anti-sigma factor NepR domain-containing protein</fullName>
    </recommendedName>
</protein>